<evidence type="ECO:0000259" key="1">
    <source>
        <dbReference type="PROSITE" id="PS51352"/>
    </source>
</evidence>
<dbReference type="AlphaFoldDB" id="A0A6A1W0L1"/>
<dbReference type="Gene3D" id="3.40.30.10">
    <property type="entry name" value="Glutaredoxin"/>
    <property type="match status" value="1"/>
</dbReference>
<proteinExistence type="predicted"/>
<gene>
    <name evidence="2" type="ORF">CJ030_MR4G020983</name>
</gene>
<protein>
    <recommendedName>
        <fullName evidence="1">Thioredoxin domain-containing protein</fullName>
    </recommendedName>
</protein>
<dbReference type="EMBL" id="RXIC02000022">
    <property type="protein sequence ID" value="KAB1217338.1"/>
    <property type="molecule type" value="Genomic_DNA"/>
</dbReference>
<feature type="domain" description="Thioredoxin" evidence="1">
    <location>
        <begin position="75"/>
        <end position="195"/>
    </location>
</feature>
<comment type="caution">
    <text evidence="2">The sequence shown here is derived from an EMBL/GenBank/DDBJ whole genome shotgun (WGS) entry which is preliminary data.</text>
</comment>
<reference evidence="2 3" key="1">
    <citation type="journal article" date="2019" name="Plant Biotechnol. J.">
        <title>The red bayberry genome and genetic basis of sex determination.</title>
        <authorList>
            <person name="Jia H.M."/>
            <person name="Jia H.J."/>
            <person name="Cai Q.L."/>
            <person name="Wang Y."/>
            <person name="Zhao H.B."/>
            <person name="Yang W.F."/>
            <person name="Wang G.Y."/>
            <person name="Li Y.H."/>
            <person name="Zhan D.L."/>
            <person name="Shen Y.T."/>
            <person name="Niu Q.F."/>
            <person name="Chang L."/>
            <person name="Qiu J."/>
            <person name="Zhao L."/>
            <person name="Xie H.B."/>
            <person name="Fu W.Y."/>
            <person name="Jin J."/>
            <person name="Li X.W."/>
            <person name="Jiao Y."/>
            <person name="Zhou C.C."/>
            <person name="Tu T."/>
            <person name="Chai C.Y."/>
            <person name="Gao J.L."/>
            <person name="Fan L.J."/>
            <person name="van de Weg E."/>
            <person name="Wang J.Y."/>
            <person name="Gao Z.S."/>
        </authorList>
    </citation>
    <scope>NUCLEOTIDE SEQUENCE [LARGE SCALE GENOMIC DNA]</scope>
    <source>
        <tissue evidence="2">Leaves</tissue>
    </source>
</reference>
<dbReference type="CDD" id="cd02947">
    <property type="entry name" value="TRX_family"/>
    <property type="match status" value="1"/>
</dbReference>
<accession>A0A6A1W0L1</accession>
<name>A0A6A1W0L1_9ROSI</name>
<evidence type="ECO:0000313" key="2">
    <source>
        <dbReference type="EMBL" id="KAB1217338.1"/>
    </source>
</evidence>
<keyword evidence="3" id="KW-1185">Reference proteome</keyword>
<sequence length="195" mass="22100">MAFAVANKKQFNEKIKKEKQVCFEFLISLLSIRSGQYLSLYVLSAPPCIQMFCDARRKWRPIIFLKPTRSIAISVLMRKLFPYMALYDSVDMQIMLSVLDFGATGPPIVVAFYSSNTSNYASSVVDDLAKSTSEYGNIKFLKVDVDEDIDLRNLASSQFISSTPAFVYLKEGKKRDLHYGADADEVKEFLDALKK</sequence>
<organism evidence="2 3">
    <name type="scientific">Morella rubra</name>
    <name type="common">Chinese bayberry</name>
    <dbReference type="NCBI Taxonomy" id="262757"/>
    <lineage>
        <taxon>Eukaryota</taxon>
        <taxon>Viridiplantae</taxon>
        <taxon>Streptophyta</taxon>
        <taxon>Embryophyta</taxon>
        <taxon>Tracheophyta</taxon>
        <taxon>Spermatophyta</taxon>
        <taxon>Magnoliopsida</taxon>
        <taxon>eudicotyledons</taxon>
        <taxon>Gunneridae</taxon>
        <taxon>Pentapetalae</taxon>
        <taxon>rosids</taxon>
        <taxon>fabids</taxon>
        <taxon>Fagales</taxon>
        <taxon>Myricaceae</taxon>
        <taxon>Morella</taxon>
    </lineage>
</organism>
<dbReference type="InterPro" id="IPR036249">
    <property type="entry name" value="Thioredoxin-like_sf"/>
</dbReference>
<evidence type="ECO:0000313" key="3">
    <source>
        <dbReference type="Proteomes" id="UP000516437"/>
    </source>
</evidence>
<dbReference type="PROSITE" id="PS51352">
    <property type="entry name" value="THIOREDOXIN_2"/>
    <property type="match status" value="1"/>
</dbReference>
<dbReference type="Proteomes" id="UP000516437">
    <property type="component" value="Chromosome 4"/>
</dbReference>
<dbReference type="InterPro" id="IPR013766">
    <property type="entry name" value="Thioredoxin_domain"/>
</dbReference>
<dbReference type="SUPFAM" id="SSF52833">
    <property type="entry name" value="Thioredoxin-like"/>
    <property type="match status" value="1"/>
</dbReference>